<dbReference type="OrthoDB" id="2638450at2759"/>
<dbReference type="AlphaFoldDB" id="A0A8H7CXK7"/>
<protein>
    <submittedName>
        <fullName evidence="2">Uncharacterized protein</fullName>
    </submittedName>
</protein>
<evidence type="ECO:0000313" key="2">
    <source>
        <dbReference type="EMBL" id="KAF7351671.1"/>
    </source>
</evidence>
<feature type="compositionally biased region" description="Basic and acidic residues" evidence="1">
    <location>
        <begin position="826"/>
        <end position="842"/>
    </location>
</feature>
<name>A0A8H7CXK7_9AGAR</name>
<keyword evidence="3" id="KW-1185">Reference proteome</keyword>
<feature type="region of interest" description="Disordered" evidence="1">
    <location>
        <begin position="814"/>
        <end position="861"/>
    </location>
</feature>
<sequence>MRPSNTLPLDHDILDQILTFCPTFGTLQAAILTSKTFYRVFQTHPKSITSEVTYNVLGPAFPSAIRVVRYPYADRLTSNVAPAIMATACPETNVPTIITAEEQKLLQENHRVVTELEDIYSLMNKDEKSKTSTLTAEESHRFRRAMYRLMLYCKIFAAERYAAEVKRLDDGDVVFQKIQQQRIAVLSEYPTDELLEFFSATRFLFDIFNHWSDEFLSEVYMNTGPHGAFRAWSASPEDDLGFSFAGLSEANPFFYDWETETDNFYGPLTEIWKMRNAAEPEDDSLPSSWILDSVNSTEYVCSQCGASGELYTETNWSLFRILPYNLLKPNLQGNYTRDLYSLGIDLENRHVLGSLITELFTMRTEEFRGWQTTDLYCDACLIKFLGEHVWRWLLKRKIADGWSPRTNCPKGCDCKKQSITSAVTCNVLGPAFPSALRVIRYPYTDYSTSRTDPTVMATACPETNIPTIVTAEEQKTLQENSRVVSQLEDFYSLMNKDRTSKISVLTATESHRFRRAMYRVMFFCKIFAPDRYAVEIEGLDEGDVVFHRIRQQRVAVLNEYPTDELLEFFSGTRFLSAIFERWSDQFRNDVYMSTGPHGALRAWSAGPYEDLFSFHEDSDQSPFYFDFDSECGYLSGPLTNIWRKRKIAPPEDEAPASNWILDSVNGADDTCSKCGTPGDLYTEANWSRFQAWIPGLLKGSLKRNLTLNVYSATFHLTENRDLIGPFFMELFAIRTQEFETWQTTDLYCYDCLRKFVEEHMWRWLLQREIEDGWSPPQNCPKGWSCGKQRYNRRHAEAENASSFPHLCDPIELQSVPKKKANPAGANKREKQKETHSDADAGKARPPARRSGRERVAVNYKV</sequence>
<gene>
    <name evidence="2" type="ORF">MSAN_01600000</name>
</gene>
<organism evidence="2 3">
    <name type="scientific">Mycena sanguinolenta</name>
    <dbReference type="NCBI Taxonomy" id="230812"/>
    <lineage>
        <taxon>Eukaryota</taxon>
        <taxon>Fungi</taxon>
        <taxon>Dikarya</taxon>
        <taxon>Basidiomycota</taxon>
        <taxon>Agaricomycotina</taxon>
        <taxon>Agaricomycetes</taxon>
        <taxon>Agaricomycetidae</taxon>
        <taxon>Agaricales</taxon>
        <taxon>Marasmiineae</taxon>
        <taxon>Mycenaceae</taxon>
        <taxon>Mycena</taxon>
    </lineage>
</organism>
<evidence type="ECO:0000256" key="1">
    <source>
        <dbReference type="SAM" id="MobiDB-lite"/>
    </source>
</evidence>
<dbReference type="EMBL" id="JACAZH010000013">
    <property type="protein sequence ID" value="KAF7351671.1"/>
    <property type="molecule type" value="Genomic_DNA"/>
</dbReference>
<comment type="caution">
    <text evidence="2">The sequence shown here is derived from an EMBL/GenBank/DDBJ whole genome shotgun (WGS) entry which is preliminary data.</text>
</comment>
<evidence type="ECO:0000313" key="3">
    <source>
        <dbReference type="Proteomes" id="UP000623467"/>
    </source>
</evidence>
<accession>A0A8H7CXK7</accession>
<proteinExistence type="predicted"/>
<dbReference type="Proteomes" id="UP000623467">
    <property type="component" value="Unassembled WGS sequence"/>
</dbReference>
<reference evidence="2" key="1">
    <citation type="submission" date="2020-05" db="EMBL/GenBank/DDBJ databases">
        <title>Mycena genomes resolve the evolution of fungal bioluminescence.</title>
        <authorList>
            <person name="Tsai I.J."/>
        </authorList>
    </citation>
    <scope>NUCLEOTIDE SEQUENCE</scope>
    <source>
        <strain evidence="2">160909Yilan</strain>
    </source>
</reference>